<dbReference type="GO" id="GO:0008234">
    <property type="term" value="F:cysteine-type peptidase activity"/>
    <property type="evidence" value="ECO:0007669"/>
    <property type="project" value="UniProtKB-KW"/>
</dbReference>
<sequence>MIRVTVSRSSDRRIRRVVVEGHAGYADPGEDIVCAAVSGITLGLVNSTERLLGVRVHQASDREGKVDCRVPEGVSPELAERIQLLMEAMVTSLAMVAEEYPDFVQLSDSIGKG</sequence>
<evidence type="ECO:0000313" key="7">
    <source>
        <dbReference type="EMBL" id="PRX39435.1"/>
    </source>
</evidence>
<dbReference type="InterPro" id="IPR007422">
    <property type="entry name" value="Peptidase_Prp"/>
</dbReference>
<evidence type="ECO:0000256" key="4">
    <source>
        <dbReference type="ARBA" id="ARBA00022807"/>
    </source>
</evidence>
<dbReference type="AlphaFoldDB" id="A0A2T0LBV3"/>
<dbReference type="SUPFAM" id="SSF118010">
    <property type="entry name" value="TM1457-like"/>
    <property type="match status" value="1"/>
</dbReference>
<comment type="caution">
    <text evidence="7">The sequence shown here is derived from an EMBL/GenBank/DDBJ whole genome shotgun (WGS) entry which is preliminary data.</text>
</comment>
<evidence type="ECO:0000256" key="5">
    <source>
        <dbReference type="ARBA" id="ARBA00044503"/>
    </source>
</evidence>
<dbReference type="Gene3D" id="3.30.70.1490">
    <property type="entry name" value="Cysteine protease Prp"/>
    <property type="match status" value="1"/>
</dbReference>
<evidence type="ECO:0000256" key="3">
    <source>
        <dbReference type="ARBA" id="ARBA00022801"/>
    </source>
</evidence>
<comment type="similarity">
    <text evidence="5">Belongs to the Prp family.</text>
</comment>
<dbReference type="Pfam" id="PF04327">
    <property type="entry name" value="Peptidase_Prp"/>
    <property type="match status" value="1"/>
</dbReference>
<dbReference type="Proteomes" id="UP000237797">
    <property type="component" value="Unassembled WGS sequence"/>
</dbReference>
<keyword evidence="1" id="KW-0690">Ribosome biogenesis</keyword>
<evidence type="ECO:0000313" key="8">
    <source>
        <dbReference type="Proteomes" id="UP000237797"/>
    </source>
</evidence>
<keyword evidence="4" id="KW-0788">Thiol protease</keyword>
<evidence type="ECO:0000256" key="1">
    <source>
        <dbReference type="ARBA" id="ARBA00022517"/>
    </source>
</evidence>
<reference evidence="7 8" key="1">
    <citation type="submission" date="2018-03" db="EMBL/GenBank/DDBJ databases">
        <title>Genomic Encyclopedia of Archaeal and Bacterial Type Strains, Phase II (KMG-II): from individual species to whole genera.</title>
        <authorList>
            <person name="Goeker M."/>
        </authorList>
    </citation>
    <scope>NUCLEOTIDE SEQUENCE [LARGE SCALE GENOMIC DNA]</scope>
    <source>
        <strain evidence="7 8">DSM 44946</strain>
    </source>
</reference>
<dbReference type="PANTHER" id="PTHR39178">
    <property type="entry name" value="HYPOTHETICAL RIBOSOME-ASSOCIATED PROTEIN"/>
    <property type="match status" value="1"/>
</dbReference>
<dbReference type="GO" id="GO:0042254">
    <property type="term" value="P:ribosome biogenesis"/>
    <property type="evidence" value="ECO:0007669"/>
    <property type="project" value="UniProtKB-KW"/>
</dbReference>
<organism evidence="7 8">
    <name type="scientific">Planifilum fimeticola</name>
    <dbReference type="NCBI Taxonomy" id="201975"/>
    <lineage>
        <taxon>Bacteria</taxon>
        <taxon>Bacillati</taxon>
        <taxon>Bacillota</taxon>
        <taxon>Bacilli</taxon>
        <taxon>Bacillales</taxon>
        <taxon>Thermoactinomycetaceae</taxon>
        <taxon>Planifilum</taxon>
    </lineage>
</organism>
<dbReference type="EMBL" id="PVNE01000025">
    <property type="protein sequence ID" value="PRX39435.1"/>
    <property type="molecule type" value="Genomic_DNA"/>
</dbReference>
<gene>
    <name evidence="7" type="ORF">CLV97_12551</name>
</gene>
<dbReference type="CDD" id="cd16332">
    <property type="entry name" value="Prp-like"/>
    <property type="match status" value="1"/>
</dbReference>
<dbReference type="OrthoDB" id="48998at2"/>
<keyword evidence="8" id="KW-1185">Reference proteome</keyword>
<proteinExistence type="inferred from homology"/>
<evidence type="ECO:0000256" key="2">
    <source>
        <dbReference type="ARBA" id="ARBA00022670"/>
    </source>
</evidence>
<protein>
    <recommendedName>
        <fullName evidence="6">Ribosomal processing cysteine protease Prp</fullName>
    </recommendedName>
</protein>
<keyword evidence="3" id="KW-0378">Hydrolase</keyword>
<keyword evidence="2" id="KW-0645">Protease</keyword>
<dbReference type="PANTHER" id="PTHR39178:SF1">
    <property type="entry name" value="RIBOSOMAL-PROCESSING CYSTEINE PROTEASE PRP"/>
    <property type="match status" value="1"/>
</dbReference>
<dbReference type="GO" id="GO:0006508">
    <property type="term" value="P:proteolysis"/>
    <property type="evidence" value="ECO:0007669"/>
    <property type="project" value="UniProtKB-KW"/>
</dbReference>
<evidence type="ECO:0000256" key="6">
    <source>
        <dbReference type="ARBA" id="ARBA00044538"/>
    </source>
</evidence>
<name>A0A2T0LBV3_9BACL</name>
<dbReference type="InterPro" id="IPR036764">
    <property type="entry name" value="Peptidase_Prp_sf"/>
</dbReference>
<accession>A0A2T0LBV3</accession>
<dbReference type="RefSeq" id="WP_106346154.1">
    <property type="nucleotide sequence ID" value="NZ_PVNE01000025.1"/>
</dbReference>